<comment type="caution">
    <text evidence="3">The sequence shown here is derived from an EMBL/GenBank/DDBJ whole genome shotgun (WGS) entry which is preliminary data.</text>
</comment>
<reference evidence="3 4" key="1">
    <citation type="submission" date="2016-09" db="EMBL/GenBank/DDBJ databases">
        <title>The draft genome of Dichanthelium oligosanthes: A C3 panicoid grass species.</title>
        <authorList>
            <person name="Studer A.J."/>
            <person name="Schnable J.C."/>
            <person name="Brutnell T.P."/>
        </authorList>
    </citation>
    <scope>NUCLEOTIDE SEQUENCE [LARGE SCALE GENOMIC DNA]</scope>
    <source>
        <strain evidence="4">cv. Kellogg 1175</strain>
        <tissue evidence="3">Leaf</tissue>
    </source>
</reference>
<keyword evidence="4" id="KW-1185">Reference proteome</keyword>
<evidence type="ECO:0000256" key="1">
    <source>
        <dbReference type="SAM" id="MobiDB-lite"/>
    </source>
</evidence>
<dbReference type="AlphaFoldDB" id="A0A1E5UJH2"/>
<dbReference type="STRING" id="888268.A0A1E5UJH2"/>
<dbReference type="InterPro" id="IPR026960">
    <property type="entry name" value="RVT-Znf"/>
</dbReference>
<proteinExistence type="predicted"/>
<protein>
    <recommendedName>
        <fullName evidence="2">Reverse transcriptase zinc-binding domain-containing protein</fullName>
    </recommendedName>
</protein>
<dbReference type="EMBL" id="LWDX02075071">
    <property type="protein sequence ID" value="OEL13019.1"/>
    <property type="molecule type" value="Genomic_DNA"/>
</dbReference>
<name>A0A1E5UJH2_9POAL</name>
<evidence type="ECO:0000313" key="3">
    <source>
        <dbReference type="EMBL" id="OEL13019.1"/>
    </source>
</evidence>
<feature type="compositionally biased region" description="Basic and acidic residues" evidence="1">
    <location>
        <begin position="141"/>
        <end position="150"/>
    </location>
</feature>
<accession>A0A1E5UJH2</accession>
<dbReference type="Pfam" id="PF13966">
    <property type="entry name" value="zf-RVT"/>
    <property type="match status" value="1"/>
</dbReference>
<feature type="non-terminal residue" evidence="3">
    <location>
        <position position="1"/>
    </location>
</feature>
<dbReference type="OrthoDB" id="696704at2759"/>
<feature type="domain" description="Reverse transcriptase zinc-binding" evidence="2">
    <location>
        <begin position="1"/>
        <end position="36"/>
    </location>
</feature>
<sequence length="161" mass="18482">QLVKRNWPGEIECKLCSSIETTDHIIFGCAVANFVWCVCRDALGWQLVPTSADDFLFSFVWCADKNTRSLLYFLFGCVAWSLWLIRNDLVFNNVVIPSPEIGVYRVLSFMQRWAALCNMEDQKPVEELRNCLQFRTSALRQHPEDGRGSDEAPVTKCAARR</sequence>
<feature type="region of interest" description="Disordered" evidence="1">
    <location>
        <begin position="141"/>
        <end position="161"/>
    </location>
</feature>
<evidence type="ECO:0000313" key="4">
    <source>
        <dbReference type="Proteomes" id="UP000095767"/>
    </source>
</evidence>
<gene>
    <name evidence="3" type="ORF">BAE44_0025962</name>
</gene>
<organism evidence="3 4">
    <name type="scientific">Dichanthelium oligosanthes</name>
    <dbReference type="NCBI Taxonomy" id="888268"/>
    <lineage>
        <taxon>Eukaryota</taxon>
        <taxon>Viridiplantae</taxon>
        <taxon>Streptophyta</taxon>
        <taxon>Embryophyta</taxon>
        <taxon>Tracheophyta</taxon>
        <taxon>Spermatophyta</taxon>
        <taxon>Magnoliopsida</taxon>
        <taxon>Liliopsida</taxon>
        <taxon>Poales</taxon>
        <taxon>Poaceae</taxon>
        <taxon>PACMAD clade</taxon>
        <taxon>Panicoideae</taxon>
        <taxon>Panicodae</taxon>
        <taxon>Paniceae</taxon>
        <taxon>Dichantheliinae</taxon>
        <taxon>Dichanthelium</taxon>
    </lineage>
</organism>
<evidence type="ECO:0000259" key="2">
    <source>
        <dbReference type="Pfam" id="PF13966"/>
    </source>
</evidence>
<dbReference type="Proteomes" id="UP000095767">
    <property type="component" value="Unassembled WGS sequence"/>
</dbReference>